<organism evidence="2 3">
    <name type="scientific">Sporosarcina newyorkensis</name>
    <dbReference type="NCBI Taxonomy" id="759851"/>
    <lineage>
        <taxon>Bacteria</taxon>
        <taxon>Bacillati</taxon>
        <taxon>Bacillota</taxon>
        <taxon>Bacilli</taxon>
        <taxon>Bacillales</taxon>
        <taxon>Caryophanaceae</taxon>
        <taxon>Sporosarcina</taxon>
    </lineage>
</organism>
<evidence type="ECO:0000313" key="2">
    <source>
        <dbReference type="EMBL" id="SKA92669.1"/>
    </source>
</evidence>
<reference evidence="3" key="1">
    <citation type="submission" date="2017-02" db="EMBL/GenBank/DDBJ databases">
        <authorList>
            <person name="Varghese N."/>
            <person name="Submissions S."/>
        </authorList>
    </citation>
    <scope>NUCLEOTIDE SEQUENCE [LARGE SCALE GENOMIC DNA]</scope>
    <source>
        <strain evidence="3">DSM 23966</strain>
    </source>
</reference>
<dbReference type="InterPro" id="IPR011990">
    <property type="entry name" value="TPR-like_helical_dom_sf"/>
</dbReference>
<sequence length="304" mass="35996">MSLNKKALQLFENNQYDEAILLLENVVKAERTVQSLNNLAFMYLYEEEDVNRAKPLLEEVILKKPQSHFPFSMLGEIAIQEKQWLDAKNYLQKSIDFHPSIEAIHNVAVAHYNLEDYEMAATSFHQIAKDSDVIRWYEVLARIQNKDYDVAQSILDQWNAQSDDYAGAIEAADAYVEIDCFEKARDMFKREWDEYAVTSYIISRYAYTLFQLNEVQTCHDLIEQEIEKKRVEIEEEKREECDEHWSELDKKERIEELHQELNELLQLFAKLQSGYRPPIEIELDRTGGCYLFGCQQHMHEEYNN</sequence>
<name>A0A1T4XSW4_9BACL</name>
<dbReference type="Gene3D" id="1.25.40.10">
    <property type="entry name" value="Tetratricopeptide repeat domain"/>
    <property type="match status" value="1"/>
</dbReference>
<keyword evidence="3" id="KW-1185">Reference proteome</keyword>
<proteinExistence type="predicted"/>
<keyword evidence="1" id="KW-0175">Coiled coil</keyword>
<evidence type="ECO:0000313" key="3">
    <source>
        <dbReference type="Proteomes" id="UP000190042"/>
    </source>
</evidence>
<feature type="coiled-coil region" evidence="1">
    <location>
        <begin position="219"/>
        <end position="274"/>
    </location>
</feature>
<dbReference type="EMBL" id="FUYJ01000001">
    <property type="protein sequence ID" value="SKA92669.1"/>
    <property type="molecule type" value="Genomic_DNA"/>
</dbReference>
<dbReference type="AlphaFoldDB" id="A0A1T4XSW4"/>
<protein>
    <submittedName>
        <fullName evidence="2">Uncharacterized protein</fullName>
    </submittedName>
</protein>
<dbReference type="SUPFAM" id="SSF48452">
    <property type="entry name" value="TPR-like"/>
    <property type="match status" value="1"/>
</dbReference>
<accession>A0A1T4XSW4</accession>
<dbReference type="RefSeq" id="WP_078816984.1">
    <property type="nucleotide sequence ID" value="NZ_FUYJ01000001.1"/>
</dbReference>
<evidence type="ECO:0000256" key="1">
    <source>
        <dbReference type="SAM" id="Coils"/>
    </source>
</evidence>
<gene>
    <name evidence="2" type="ORF">SAMN04244570_1337</name>
</gene>
<dbReference type="Proteomes" id="UP000190042">
    <property type="component" value="Unassembled WGS sequence"/>
</dbReference>